<dbReference type="AlphaFoldDB" id="A0AAW2MC05"/>
<proteinExistence type="predicted"/>
<evidence type="ECO:0000256" key="1">
    <source>
        <dbReference type="SAM" id="MobiDB-lite"/>
    </source>
</evidence>
<name>A0AAW2MC05_SESRA</name>
<accession>A0AAW2MC05</accession>
<sequence>GGSCGGGTPPSNESKRKRFASLSAGVGLEGSSKKSRMGSYSTPPSSIIKLP</sequence>
<dbReference type="EMBL" id="JACGWJ010000022">
    <property type="protein sequence ID" value="KAL0329074.1"/>
    <property type="molecule type" value="Genomic_DNA"/>
</dbReference>
<reference evidence="2" key="1">
    <citation type="submission" date="2020-06" db="EMBL/GenBank/DDBJ databases">
        <authorList>
            <person name="Li T."/>
            <person name="Hu X."/>
            <person name="Zhang T."/>
            <person name="Song X."/>
            <person name="Zhang H."/>
            <person name="Dai N."/>
            <person name="Sheng W."/>
            <person name="Hou X."/>
            <person name="Wei L."/>
        </authorList>
    </citation>
    <scope>NUCLEOTIDE SEQUENCE</scope>
    <source>
        <strain evidence="2">G02</strain>
        <tissue evidence="2">Leaf</tissue>
    </source>
</reference>
<feature type="region of interest" description="Disordered" evidence="1">
    <location>
        <begin position="1"/>
        <end position="51"/>
    </location>
</feature>
<reference evidence="2" key="2">
    <citation type="journal article" date="2024" name="Plant">
        <title>Genomic evolution and insights into agronomic trait innovations of Sesamum species.</title>
        <authorList>
            <person name="Miao H."/>
            <person name="Wang L."/>
            <person name="Qu L."/>
            <person name="Liu H."/>
            <person name="Sun Y."/>
            <person name="Le M."/>
            <person name="Wang Q."/>
            <person name="Wei S."/>
            <person name="Zheng Y."/>
            <person name="Lin W."/>
            <person name="Duan Y."/>
            <person name="Cao H."/>
            <person name="Xiong S."/>
            <person name="Wang X."/>
            <person name="Wei L."/>
            <person name="Li C."/>
            <person name="Ma Q."/>
            <person name="Ju M."/>
            <person name="Zhao R."/>
            <person name="Li G."/>
            <person name="Mu C."/>
            <person name="Tian Q."/>
            <person name="Mei H."/>
            <person name="Zhang T."/>
            <person name="Gao T."/>
            <person name="Zhang H."/>
        </authorList>
    </citation>
    <scope>NUCLEOTIDE SEQUENCE</scope>
    <source>
        <strain evidence="2">G02</strain>
    </source>
</reference>
<gene>
    <name evidence="2" type="ORF">Sradi_4894100</name>
</gene>
<comment type="caution">
    <text evidence="2">The sequence shown here is derived from an EMBL/GenBank/DDBJ whole genome shotgun (WGS) entry which is preliminary data.</text>
</comment>
<protein>
    <submittedName>
        <fullName evidence="2">Uncharacterized protein</fullName>
    </submittedName>
</protein>
<evidence type="ECO:0000313" key="2">
    <source>
        <dbReference type="EMBL" id="KAL0329074.1"/>
    </source>
</evidence>
<feature type="non-terminal residue" evidence="2">
    <location>
        <position position="1"/>
    </location>
</feature>
<organism evidence="2">
    <name type="scientific">Sesamum radiatum</name>
    <name type="common">Black benniseed</name>
    <dbReference type="NCBI Taxonomy" id="300843"/>
    <lineage>
        <taxon>Eukaryota</taxon>
        <taxon>Viridiplantae</taxon>
        <taxon>Streptophyta</taxon>
        <taxon>Embryophyta</taxon>
        <taxon>Tracheophyta</taxon>
        <taxon>Spermatophyta</taxon>
        <taxon>Magnoliopsida</taxon>
        <taxon>eudicotyledons</taxon>
        <taxon>Gunneridae</taxon>
        <taxon>Pentapetalae</taxon>
        <taxon>asterids</taxon>
        <taxon>lamiids</taxon>
        <taxon>Lamiales</taxon>
        <taxon>Pedaliaceae</taxon>
        <taxon>Sesamum</taxon>
    </lineage>
</organism>